<accession>A0ABR3EQ24</accession>
<proteinExistence type="predicted"/>
<evidence type="ECO:0000313" key="2">
    <source>
        <dbReference type="Proteomes" id="UP001465976"/>
    </source>
</evidence>
<dbReference type="EMBL" id="JBAHYK010002486">
    <property type="protein sequence ID" value="KAL0564980.1"/>
    <property type="molecule type" value="Genomic_DNA"/>
</dbReference>
<dbReference type="GO" id="GO:0004807">
    <property type="term" value="F:triose-phosphate isomerase activity"/>
    <property type="evidence" value="ECO:0007669"/>
    <property type="project" value="UniProtKB-EC"/>
</dbReference>
<protein>
    <submittedName>
        <fullName evidence="1">Triosephosphate isomerase</fullName>
        <ecNumber evidence="1">5.3.1.1</ecNumber>
    </submittedName>
</protein>
<gene>
    <name evidence="1" type="primary">TPI1_2</name>
    <name evidence="1" type="ORF">V5O48_017055</name>
</gene>
<keyword evidence="1" id="KW-0413">Isomerase</keyword>
<keyword evidence="2" id="KW-1185">Reference proteome</keyword>
<evidence type="ECO:0000313" key="1">
    <source>
        <dbReference type="EMBL" id="KAL0564980.1"/>
    </source>
</evidence>
<feature type="non-terminal residue" evidence="1">
    <location>
        <position position="193"/>
    </location>
</feature>
<sequence>MNPITREAKRTLINALNEADIDPSAEVVIAPPHLYLIPTKEIIRKEVKVPLCSVVGDIIKHFQLQTTEDPTTQDRSAKKAHATHCRVEIFKREDALLVVANIVKTIGDAPGLAPVKLAGGLLGQIGDLVKIIKLQQEKGWRRAKEELASLRKELERAQLTFVTRSIVAVRLELPAQLSNPVKTEMQSGPAKIV</sequence>
<name>A0ABR3EQ24_9AGAR</name>
<dbReference type="EC" id="5.3.1.1" evidence="1"/>
<organism evidence="1 2">
    <name type="scientific">Marasmius crinis-equi</name>
    <dbReference type="NCBI Taxonomy" id="585013"/>
    <lineage>
        <taxon>Eukaryota</taxon>
        <taxon>Fungi</taxon>
        <taxon>Dikarya</taxon>
        <taxon>Basidiomycota</taxon>
        <taxon>Agaricomycotina</taxon>
        <taxon>Agaricomycetes</taxon>
        <taxon>Agaricomycetidae</taxon>
        <taxon>Agaricales</taxon>
        <taxon>Marasmiineae</taxon>
        <taxon>Marasmiaceae</taxon>
        <taxon>Marasmius</taxon>
    </lineage>
</organism>
<comment type="caution">
    <text evidence="1">The sequence shown here is derived from an EMBL/GenBank/DDBJ whole genome shotgun (WGS) entry which is preliminary data.</text>
</comment>
<reference evidence="1 2" key="1">
    <citation type="submission" date="2024-02" db="EMBL/GenBank/DDBJ databases">
        <title>A draft genome for the cacao thread blight pathogen Marasmius crinis-equi.</title>
        <authorList>
            <person name="Cohen S.P."/>
            <person name="Baruah I.K."/>
            <person name="Amoako-Attah I."/>
            <person name="Bukari Y."/>
            <person name="Meinhardt L.W."/>
            <person name="Bailey B.A."/>
        </authorList>
    </citation>
    <scope>NUCLEOTIDE SEQUENCE [LARGE SCALE GENOMIC DNA]</scope>
    <source>
        <strain evidence="1 2">GH-76</strain>
    </source>
</reference>
<dbReference type="Proteomes" id="UP001465976">
    <property type="component" value="Unassembled WGS sequence"/>
</dbReference>